<feature type="non-terminal residue" evidence="9">
    <location>
        <position position="1"/>
    </location>
</feature>
<dbReference type="PANTHER" id="PTHR16288">
    <property type="entry name" value="WD40 REPEAT PROTEIN 4"/>
    <property type="match status" value="1"/>
</dbReference>
<dbReference type="GO" id="GO:0005829">
    <property type="term" value="C:cytosol"/>
    <property type="evidence" value="ECO:0007669"/>
    <property type="project" value="TreeGrafter"/>
</dbReference>
<evidence type="ECO:0000256" key="8">
    <source>
        <dbReference type="SAM" id="SignalP"/>
    </source>
</evidence>
<keyword evidence="5" id="KW-0539">Nucleus</keyword>
<dbReference type="GO" id="GO:0043527">
    <property type="term" value="C:tRNA methyltransferase complex"/>
    <property type="evidence" value="ECO:0007669"/>
    <property type="project" value="TreeGrafter"/>
</dbReference>
<feature type="region of interest" description="Disordered" evidence="7">
    <location>
        <begin position="407"/>
        <end position="451"/>
    </location>
</feature>
<dbReference type="PROSITE" id="PS50082">
    <property type="entry name" value="WD_REPEATS_2"/>
    <property type="match status" value="1"/>
</dbReference>
<organism evidence="9">
    <name type="scientific">Schistocephalus solidus</name>
    <name type="common">Tapeworm</name>
    <dbReference type="NCBI Taxonomy" id="70667"/>
    <lineage>
        <taxon>Eukaryota</taxon>
        <taxon>Metazoa</taxon>
        <taxon>Spiralia</taxon>
        <taxon>Lophotrochozoa</taxon>
        <taxon>Platyhelminthes</taxon>
        <taxon>Cestoda</taxon>
        <taxon>Eucestoda</taxon>
        <taxon>Diphyllobothriidea</taxon>
        <taxon>Diphyllobothriidae</taxon>
        <taxon>Schistocephalus</taxon>
    </lineage>
</organism>
<dbReference type="InterPro" id="IPR028884">
    <property type="entry name" value="Trm82"/>
</dbReference>
<keyword evidence="9" id="KW-0489">Methyltransferase</keyword>
<dbReference type="InterPro" id="IPR015943">
    <property type="entry name" value="WD40/YVTN_repeat-like_dom_sf"/>
</dbReference>
<keyword evidence="4" id="KW-0677">Repeat</keyword>
<keyword evidence="8" id="KW-0732">Signal</keyword>
<dbReference type="AlphaFoldDB" id="A0A0X3PHP5"/>
<reference evidence="9" key="1">
    <citation type="submission" date="2016-01" db="EMBL/GenBank/DDBJ databases">
        <title>Reference transcriptome for the parasite Schistocephalus solidus: insights into the molecular evolution of parasitism.</title>
        <authorList>
            <person name="Hebert F.O."/>
            <person name="Grambauer S."/>
            <person name="Barber I."/>
            <person name="Landry C.R."/>
            <person name="Aubin-Horth N."/>
        </authorList>
    </citation>
    <scope>NUCLEOTIDE SEQUENCE</scope>
</reference>
<evidence type="ECO:0000256" key="4">
    <source>
        <dbReference type="ARBA" id="ARBA00022737"/>
    </source>
</evidence>
<feature type="signal peptide" evidence="8">
    <location>
        <begin position="1"/>
        <end position="18"/>
    </location>
</feature>
<evidence type="ECO:0000256" key="1">
    <source>
        <dbReference type="ARBA" id="ARBA00004123"/>
    </source>
</evidence>
<evidence type="ECO:0000256" key="5">
    <source>
        <dbReference type="ARBA" id="ARBA00023242"/>
    </source>
</evidence>
<accession>A0A0X3PHP5</accession>
<feature type="compositionally biased region" description="Basic and acidic residues" evidence="7">
    <location>
        <begin position="440"/>
        <end position="451"/>
    </location>
</feature>
<dbReference type="GO" id="GO:0036265">
    <property type="term" value="P:RNA (guanine-N7)-methylation"/>
    <property type="evidence" value="ECO:0007669"/>
    <property type="project" value="InterPro"/>
</dbReference>
<dbReference type="GO" id="GO:0005634">
    <property type="term" value="C:nucleus"/>
    <property type="evidence" value="ECO:0007669"/>
    <property type="project" value="UniProtKB-SubCell"/>
</dbReference>
<dbReference type="SMART" id="SM00320">
    <property type="entry name" value="WD40"/>
    <property type="match status" value="4"/>
</dbReference>
<evidence type="ECO:0000256" key="6">
    <source>
        <dbReference type="PROSITE-ProRule" id="PRU00221"/>
    </source>
</evidence>
<sequence length="451" mass="50013">LTVLTSLVVCLHFDFSAMLTSLPHTSEVLMILGPRISTFKHATLSETIAFDKLFSQADKPVKVEGITACAISPISGRYLVVCDDCKRVLVFESADSVWSYRGEYKVPRRASCVSVTPDDSFILVGEKAGYVHKYNLDELNTAQALSGDEDDGDFMLGHLSLLTCLTVSIDGRLMATADRDEKIRISRTKEPYVIESFCLGHTGPVLDATFVDSSHLVSIATDGILRLWDGLKGIELDSLDLDPHLRELVDCSAAGTIEAFLALRLFSIEDLIIVGIRSHNCLMAVSLSRKDGDVRLKRPIASGSVVVSGVSFKTGDRLLDCSLANYEPASRKVDVITLMQPTLKVNAWTLHIPANEDDTPAQWSNPIDWGPLPESLPFTDAPHLRLQLLSELCKCPMDRSGIEAYEKNKGEMQKHIRDRHLRHQRKRRKLRHQSQAGDDQEVKETNATEGE</sequence>
<keyword evidence="3" id="KW-0819">tRNA processing</keyword>
<feature type="chain" id="PRO_5007051123" evidence="8">
    <location>
        <begin position="19"/>
        <end position="451"/>
    </location>
</feature>
<comment type="subcellular location">
    <subcellularLocation>
        <location evidence="1">Nucleus</location>
    </subcellularLocation>
</comment>
<dbReference type="GO" id="GO:0008168">
    <property type="term" value="F:methyltransferase activity"/>
    <property type="evidence" value="ECO:0007669"/>
    <property type="project" value="UniProtKB-KW"/>
</dbReference>
<name>A0A0X3PHP5_SCHSO</name>
<dbReference type="InterPro" id="IPR001680">
    <property type="entry name" value="WD40_rpt"/>
</dbReference>
<evidence type="ECO:0000256" key="2">
    <source>
        <dbReference type="ARBA" id="ARBA00022574"/>
    </source>
</evidence>
<dbReference type="Gene3D" id="2.130.10.10">
    <property type="entry name" value="YVTN repeat-like/Quinoprotein amine dehydrogenase"/>
    <property type="match status" value="1"/>
</dbReference>
<feature type="repeat" description="WD" evidence="6">
    <location>
        <begin position="198"/>
        <end position="229"/>
    </location>
</feature>
<proteinExistence type="inferred from homology"/>
<dbReference type="SUPFAM" id="SSF50978">
    <property type="entry name" value="WD40 repeat-like"/>
    <property type="match status" value="1"/>
</dbReference>
<evidence type="ECO:0000256" key="3">
    <source>
        <dbReference type="ARBA" id="ARBA00022694"/>
    </source>
</evidence>
<keyword evidence="9" id="KW-0808">Transferase</keyword>
<evidence type="ECO:0000313" key="9">
    <source>
        <dbReference type="EMBL" id="JAP49377.1"/>
    </source>
</evidence>
<dbReference type="HAMAP" id="MF_03056">
    <property type="entry name" value="TRM82"/>
    <property type="match status" value="1"/>
</dbReference>
<dbReference type="GO" id="GO:0006400">
    <property type="term" value="P:tRNA modification"/>
    <property type="evidence" value="ECO:0007669"/>
    <property type="project" value="TreeGrafter"/>
</dbReference>
<dbReference type="PANTHER" id="PTHR16288:SF0">
    <property type="entry name" value="TRNA (GUANINE-N(7)-)-METHYLTRANSFERASE NON-CATALYTIC SUBUNIT WDR4"/>
    <property type="match status" value="1"/>
</dbReference>
<gene>
    <name evidence="9" type="primary">WDR4</name>
    <name evidence="9" type="ORF">TR160873</name>
</gene>
<keyword evidence="2 6" id="KW-0853">WD repeat</keyword>
<dbReference type="EMBL" id="GEEE01013848">
    <property type="protein sequence ID" value="JAP49377.1"/>
    <property type="molecule type" value="Transcribed_RNA"/>
</dbReference>
<dbReference type="InterPro" id="IPR036322">
    <property type="entry name" value="WD40_repeat_dom_sf"/>
</dbReference>
<feature type="compositionally biased region" description="Basic residues" evidence="7">
    <location>
        <begin position="416"/>
        <end position="432"/>
    </location>
</feature>
<protein>
    <submittedName>
        <fullName evidence="9">tRNA (Guanine-N(7)-)-methyltransferase non-catalytic subunit wdr4</fullName>
    </submittedName>
</protein>
<evidence type="ECO:0000256" key="7">
    <source>
        <dbReference type="SAM" id="MobiDB-lite"/>
    </source>
</evidence>
<dbReference type="Pfam" id="PF00400">
    <property type="entry name" value="WD40"/>
    <property type="match status" value="2"/>
</dbReference>